<evidence type="ECO:0000313" key="1">
    <source>
        <dbReference type="EMBL" id="EDS16194.1"/>
    </source>
</evidence>
<evidence type="ECO:0000313" key="2">
    <source>
        <dbReference type="Proteomes" id="UP000004713"/>
    </source>
</evidence>
<proteinExistence type="predicted"/>
<organism evidence="1 2">
    <name type="scientific">Bacteroides stercoris ATCC 43183</name>
    <dbReference type="NCBI Taxonomy" id="449673"/>
    <lineage>
        <taxon>Bacteria</taxon>
        <taxon>Pseudomonadati</taxon>
        <taxon>Bacteroidota</taxon>
        <taxon>Bacteroidia</taxon>
        <taxon>Bacteroidales</taxon>
        <taxon>Bacteroidaceae</taxon>
        <taxon>Bacteroides</taxon>
    </lineage>
</organism>
<dbReference type="HOGENOM" id="CLU_3229907_0_0_10"/>
<sequence length="43" mass="4960">MQNETAESSCSYRFLCEGNKKTETVRKPDGMCHRQTFLFTARG</sequence>
<reference evidence="1 2" key="1">
    <citation type="submission" date="2007-11" db="EMBL/GenBank/DDBJ databases">
        <title>Draft genome sequence of Bacteroides stercoris(ATCC 43183).</title>
        <authorList>
            <person name="Sudarsanam P."/>
            <person name="Ley R."/>
            <person name="Guruge J."/>
            <person name="Turnbaugh P.J."/>
            <person name="Mahowald M."/>
            <person name="Liep D."/>
            <person name="Gordon J."/>
        </authorList>
    </citation>
    <scope>NUCLEOTIDE SEQUENCE [LARGE SCALE GENOMIC DNA]</scope>
    <source>
        <strain evidence="1 2">ATCC 43183</strain>
    </source>
</reference>
<reference evidence="1 2" key="2">
    <citation type="submission" date="2007-11" db="EMBL/GenBank/DDBJ databases">
        <authorList>
            <person name="Fulton L."/>
            <person name="Clifton S."/>
            <person name="Fulton B."/>
            <person name="Xu J."/>
            <person name="Minx P."/>
            <person name="Pepin K.H."/>
            <person name="Johnson M."/>
            <person name="Thiruvilangam P."/>
            <person name="Bhonagiri V."/>
            <person name="Nash W.E."/>
            <person name="Mardis E.R."/>
            <person name="Wilson R.K."/>
        </authorList>
    </citation>
    <scope>NUCLEOTIDE SEQUENCE [LARGE SCALE GENOMIC DNA]</scope>
    <source>
        <strain evidence="1 2">ATCC 43183</strain>
    </source>
</reference>
<dbReference type="Proteomes" id="UP000004713">
    <property type="component" value="Unassembled WGS sequence"/>
</dbReference>
<comment type="caution">
    <text evidence="1">The sequence shown here is derived from an EMBL/GenBank/DDBJ whole genome shotgun (WGS) entry which is preliminary data.</text>
</comment>
<accession>B0NMU6</accession>
<name>B0NMU6_BACSE</name>
<gene>
    <name evidence="1" type="ORF">BACSTE_00864</name>
</gene>
<dbReference type="AlphaFoldDB" id="B0NMU6"/>
<dbReference type="EMBL" id="ABFZ02000017">
    <property type="protein sequence ID" value="EDS16194.1"/>
    <property type="molecule type" value="Genomic_DNA"/>
</dbReference>
<protein>
    <submittedName>
        <fullName evidence="1">Uncharacterized protein</fullName>
    </submittedName>
</protein>